<feature type="domain" description="Recombinase" evidence="7">
    <location>
        <begin position="159"/>
        <end position="253"/>
    </location>
</feature>
<dbReference type="Gene3D" id="3.90.1750.20">
    <property type="entry name" value="Putative Large Serine Recombinase, Chain B, Domain 2"/>
    <property type="match status" value="1"/>
</dbReference>
<keyword evidence="2" id="KW-0238">DNA-binding</keyword>
<dbReference type="SUPFAM" id="SSF53041">
    <property type="entry name" value="Resolvase-like"/>
    <property type="match status" value="1"/>
</dbReference>
<dbReference type="PROSITE" id="PS00397">
    <property type="entry name" value="RECOMBINASES_1"/>
    <property type="match status" value="1"/>
</dbReference>
<dbReference type="GO" id="GO:0000150">
    <property type="term" value="F:DNA strand exchange activity"/>
    <property type="evidence" value="ECO:0007669"/>
    <property type="project" value="InterPro"/>
</dbReference>
<accession>A0A1G9TG22</accession>
<sequence length="253" mass="29295">MKNIVAYVRVSSASQIDNTSIDMQIEKIQGYCSLYNIHLKKIFKDEGLSASTINRSAYNEMIDFVSDKENNIDGLIVYKADRIHRSLKNLMIMIDYLNEIEVSFLSITEQFDTSTAQGLLFLQMLGSFSEFERKLINERTHAGRKAKGEKHLYVGGRIPIGYTLIDNEKLVINNEDANKVKTIFKMRCKGASYSKIAREYNTTRQRISYIIKNPIYTGKYKYDGKKEKNKISFDVPRIVTDYTYNKANRINRD</sequence>
<evidence type="ECO:0000313" key="8">
    <source>
        <dbReference type="EMBL" id="SDM46538.1"/>
    </source>
</evidence>
<dbReference type="PANTHER" id="PTHR30461:SF23">
    <property type="entry name" value="DNA RECOMBINASE-RELATED"/>
    <property type="match status" value="1"/>
</dbReference>
<evidence type="ECO:0000256" key="4">
    <source>
        <dbReference type="PIRSR" id="PIRSR606118-50"/>
    </source>
</evidence>
<evidence type="ECO:0000259" key="6">
    <source>
        <dbReference type="PROSITE" id="PS51736"/>
    </source>
</evidence>
<feature type="active site" description="O-(5'-phospho-DNA)-serine intermediate" evidence="4 5">
    <location>
        <position position="11"/>
    </location>
</feature>
<dbReference type="GO" id="GO:0003677">
    <property type="term" value="F:DNA binding"/>
    <property type="evidence" value="ECO:0007669"/>
    <property type="project" value="UniProtKB-KW"/>
</dbReference>
<dbReference type="GO" id="GO:0015074">
    <property type="term" value="P:DNA integration"/>
    <property type="evidence" value="ECO:0007669"/>
    <property type="project" value="UniProtKB-KW"/>
</dbReference>
<keyword evidence="9" id="KW-1185">Reference proteome</keyword>
<dbReference type="PROSITE" id="PS51737">
    <property type="entry name" value="RECOMBINASE_DNA_BIND"/>
    <property type="match status" value="1"/>
</dbReference>
<dbReference type="AlphaFoldDB" id="A0A1G9TG22"/>
<evidence type="ECO:0000256" key="1">
    <source>
        <dbReference type="ARBA" id="ARBA00022908"/>
    </source>
</evidence>
<dbReference type="InterPro" id="IPR038109">
    <property type="entry name" value="DNA_bind_recomb_sf"/>
</dbReference>
<evidence type="ECO:0000313" key="9">
    <source>
        <dbReference type="Proteomes" id="UP000199068"/>
    </source>
</evidence>
<feature type="domain" description="Resolvase/invertase-type recombinase catalytic" evidence="6">
    <location>
        <begin position="3"/>
        <end position="151"/>
    </location>
</feature>
<evidence type="ECO:0000256" key="3">
    <source>
        <dbReference type="ARBA" id="ARBA00023172"/>
    </source>
</evidence>
<dbReference type="InterPro" id="IPR036162">
    <property type="entry name" value="Resolvase-like_N_sf"/>
</dbReference>
<dbReference type="Gene3D" id="3.40.50.1390">
    <property type="entry name" value="Resolvase, N-terminal catalytic domain"/>
    <property type="match status" value="1"/>
</dbReference>
<keyword evidence="1" id="KW-0229">DNA integration</keyword>
<dbReference type="RefSeq" id="WP_092727580.1">
    <property type="nucleotide sequence ID" value="NZ_FNGW01000012.1"/>
</dbReference>
<dbReference type="InterPro" id="IPR006119">
    <property type="entry name" value="Resolv_N"/>
</dbReference>
<gene>
    <name evidence="8" type="ORF">SAMN04515677_11296</name>
</gene>
<dbReference type="InterPro" id="IPR006118">
    <property type="entry name" value="Recombinase_CS"/>
</dbReference>
<dbReference type="STRING" id="1121325.SAMN04515677_11296"/>
<evidence type="ECO:0000256" key="2">
    <source>
        <dbReference type="ARBA" id="ARBA00023125"/>
    </source>
</evidence>
<dbReference type="PANTHER" id="PTHR30461">
    <property type="entry name" value="DNA-INVERTASE FROM LAMBDOID PROPHAGE"/>
    <property type="match status" value="1"/>
</dbReference>
<dbReference type="EMBL" id="FNGW01000012">
    <property type="protein sequence ID" value="SDM46538.1"/>
    <property type="molecule type" value="Genomic_DNA"/>
</dbReference>
<organism evidence="8 9">
    <name type="scientific">Romboutsia lituseburensis DSM 797</name>
    <dbReference type="NCBI Taxonomy" id="1121325"/>
    <lineage>
        <taxon>Bacteria</taxon>
        <taxon>Bacillati</taxon>
        <taxon>Bacillota</taxon>
        <taxon>Clostridia</taxon>
        <taxon>Peptostreptococcales</taxon>
        <taxon>Peptostreptococcaceae</taxon>
        <taxon>Romboutsia</taxon>
    </lineage>
</organism>
<evidence type="ECO:0000256" key="5">
    <source>
        <dbReference type="PROSITE-ProRule" id="PRU10137"/>
    </source>
</evidence>
<evidence type="ECO:0000259" key="7">
    <source>
        <dbReference type="PROSITE" id="PS51737"/>
    </source>
</evidence>
<dbReference type="Pfam" id="PF00239">
    <property type="entry name" value="Resolvase"/>
    <property type="match status" value="1"/>
</dbReference>
<dbReference type="InterPro" id="IPR050639">
    <property type="entry name" value="SSR_resolvase"/>
</dbReference>
<dbReference type="PROSITE" id="PS51736">
    <property type="entry name" value="RECOMBINASES_3"/>
    <property type="match status" value="1"/>
</dbReference>
<dbReference type="InterPro" id="IPR011109">
    <property type="entry name" value="DNA_bind_recombinase_dom"/>
</dbReference>
<reference evidence="8 9" key="1">
    <citation type="submission" date="2016-10" db="EMBL/GenBank/DDBJ databases">
        <authorList>
            <person name="de Groot N.N."/>
        </authorList>
    </citation>
    <scope>NUCLEOTIDE SEQUENCE [LARGE SCALE GENOMIC DNA]</scope>
    <source>
        <strain evidence="8 9">DSM 797</strain>
    </source>
</reference>
<keyword evidence="3" id="KW-0233">DNA recombination</keyword>
<name>A0A1G9TG22_9FIRM</name>
<dbReference type="Proteomes" id="UP000199068">
    <property type="component" value="Unassembled WGS sequence"/>
</dbReference>
<dbReference type="Pfam" id="PF07508">
    <property type="entry name" value="Recombinase"/>
    <property type="match status" value="1"/>
</dbReference>
<proteinExistence type="predicted"/>
<dbReference type="SMART" id="SM00857">
    <property type="entry name" value="Resolvase"/>
    <property type="match status" value="1"/>
</dbReference>
<dbReference type="CDD" id="cd03768">
    <property type="entry name" value="SR_ResInv"/>
    <property type="match status" value="1"/>
</dbReference>
<protein>
    <submittedName>
        <fullName evidence="8">Site-specific DNA recombinase</fullName>
    </submittedName>
</protein>